<evidence type="ECO:0000256" key="2">
    <source>
        <dbReference type="SAM" id="Phobius"/>
    </source>
</evidence>
<proteinExistence type="predicted"/>
<accession>A0AAV4MH12</accession>
<sequence length="162" mass="17750">MPSDVSNNKNLDGIRKKKRWHTLQPQIIITAPAHSLSLPGIHMPDFPGTKTIILEPETSPTFFMDTAKIPTAISGRGLYLSWGASSEAGAEFVVAPFTFLHSMCLDLNGLYFYHLLQELLVLGFIFTLSSSCIFRLSTANKTGEESPADDSAEEGFGASRQQ</sequence>
<gene>
    <name evidence="3" type="ORF">CDAR_411711</name>
</gene>
<organism evidence="3 4">
    <name type="scientific">Caerostris darwini</name>
    <dbReference type="NCBI Taxonomy" id="1538125"/>
    <lineage>
        <taxon>Eukaryota</taxon>
        <taxon>Metazoa</taxon>
        <taxon>Ecdysozoa</taxon>
        <taxon>Arthropoda</taxon>
        <taxon>Chelicerata</taxon>
        <taxon>Arachnida</taxon>
        <taxon>Araneae</taxon>
        <taxon>Araneomorphae</taxon>
        <taxon>Entelegynae</taxon>
        <taxon>Araneoidea</taxon>
        <taxon>Araneidae</taxon>
        <taxon>Caerostris</taxon>
    </lineage>
</organism>
<keyword evidence="4" id="KW-1185">Reference proteome</keyword>
<dbReference type="AlphaFoldDB" id="A0AAV4MH12"/>
<feature type="transmembrane region" description="Helical" evidence="2">
    <location>
        <begin position="111"/>
        <end position="134"/>
    </location>
</feature>
<evidence type="ECO:0000256" key="1">
    <source>
        <dbReference type="SAM" id="MobiDB-lite"/>
    </source>
</evidence>
<comment type="caution">
    <text evidence="3">The sequence shown here is derived from an EMBL/GenBank/DDBJ whole genome shotgun (WGS) entry which is preliminary data.</text>
</comment>
<dbReference type="EMBL" id="BPLQ01000482">
    <property type="protein sequence ID" value="GIX71799.1"/>
    <property type="molecule type" value="Genomic_DNA"/>
</dbReference>
<reference evidence="3 4" key="1">
    <citation type="submission" date="2021-06" db="EMBL/GenBank/DDBJ databases">
        <title>Caerostris darwini draft genome.</title>
        <authorList>
            <person name="Kono N."/>
            <person name="Arakawa K."/>
        </authorList>
    </citation>
    <scope>NUCLEOTIDE SEQUENCE [LARGE SCALE GENOMIC DNA]</scope>
</reference>
<keyword evidence="2" id="KW-1133">Transmembrane helix</keyword>
<keyword evidence="2" id="KW-0472">Membrane</keyword>
<evidence type="ECO:0000313" key="4">
    <source>
        <dbReference type="Proteomes" id="UP001054837"/>
    </source>
</evidence>
<protein>
    <submittedName>
        <fullName evidence="3">Uncharacterized protein</fullName>
    </submittedName>
</protein>
<name>A0AAV4MH12_9ARAC</name>
<dbReference type="Proteomes" id="UP001054837">
    <property type="component" value="Unassembled WGS sequence"/>
</dbReference>
<keyword evidence="2" id="KW-0812">Transmembrane</keyword>
<evidence type="ECO:0000313" key="3">
    <source>
        <dbReference type="EMBL" id="GIX71799.1"/>
    </source>
</evidence>
<feature type="region of interest" description="Disordered" evidence="1">
    <location>
        <begin position="141"/>
        <end position="162"/>
    </location>
</feature>